<dbReference type="Proteomes" id="UP000636960">
    <property type="component" value="Unassembled WGS sequence"/>
</dbReference>
<evidence type="ECO:0000313" key="3">
    <source>
        <dbReference type="Proteomes" id="UP000636960"/>
    </source>
</evidence>
<proteinExistence type="predicted"/>
<protein>
    <recommendedName>
        <fullName evidence="1">Glyoxalase-like domain-containing protein</fullName>
    </recommendedName>
</protein>
<comment type="caution">
    <text evidence="2">The sequence shown here is derived from an EMBL/GenBank/DDBJ whole genome shotgun (WGS) entry which is preliminary data.</text>
</comment>
<dbReference type="PANTHER" id="PTHR35908:SF1">
    <property type="entry name" value="CONSERVED PROTEIN"/>
    <property type="match status" value="1"/>
</dbReference>
<evidence type="ECO:0000259" key="1">
    <source>
        <dbReference type="Pfam" id="PF18029"/>
    </source>
</evidence>
<dbReference type="RefSeq" id="WP_203785789.1">
    <property type="nucleotide sequence ID" value="NZ_BOMV01000065.1"/>
</dbReference>
<organism evidence="2 3">
    <name type="scientific">Paractinoplanes rishiriensis</name>
    <dbReference type="NCBI Taxonomy" id="1050105"/>
    <lineage>
        <taxon>Bacteria</taxon>
        <taxon>Bacillati</taxon>
        <taxon>Actinomycetota</taxon>
        <taxon>Actinomycetes</taxon>
        <taxon>Micromonosporales</taxon>
        <taxon>Micromonosporaceae</taxon>
        <taxon>Paractinoplanes</taxon>
    </lineage>
</organism>
<feature type="domain" description="Glyoxalase-like" evidence="1">
    <location>
        <begin position="130"/>
        <end position="233"/>
    </location>
</feature>
<evidence type="ECO:0000313" key="2">
    <source>
        <dbReference type="EMBL" id="GIE98779.1"/>
    </source>
</evidence>
<keyword evidence="3" id="KW-1185">Reference proteome</keyword>
<name>A0A919K4T7_9ACTN</name>
<dbReference type="SUPFAM" id="SSF54593">
    <property type="entry name" value="Glyoxalase/Bleomycin resistance protein/Dihydroxybiphenyl dioxygenase"/>
    <property type="match status" value="2"/>
</dbReference>
<dbReference type="AlphaFoldDB" id="A0A919K4T7"/>
<dbReference type="InterPro" id="IPR029068">
    <property type="entry name" value="Glyas_Bleomycin-R_OHBP_Dase"/>
</dbReference>
<feature type="domain" description="Glyoxalase-like" evidence="1">
    <location>
        <begin position="15"/>
        <end position="106"/>
    </location>
</feature>
<reference evidence="2" key="1">
    <citation type="submission" date="2021-01" db="EMBL/GenBank/DDBJ databases">
        <title>Whole genome shotgun sequence of Actinoplanes rishiriensis NBRC 108556.</title>
        <authorList>
            <person name="Komaki H."/>
            <person name="Tamura T."/>
        </authorList>
    </citation>
    <scope>NUCLEOTIDE SEQUENCE</scope>
    <source>
        <strain evidence="2">NBRC 108556</strain>
    </source>
</reference>
<sequence length="238" mass="25421">MFVRWITGFLDSPSAAAEPFWLAATGTTLSARRDGGTFATLVPGTGDAYLRVQLIGSGPPRAHFDLHVAGVSAAAGTAVGLGAEVVRDQDGLVVLRSPAGVVFCLVTWHGEHAVPGPVRWPGGQSSGVDQLCLDVPVDRFEREAAFWTELTGFVRRPSDLPEFEVLERVAGLPVRFLLQRTGPGVAGVHLDFACDDVDLEVDRQVALGAVVVRRVPGEWTTLQDPAGREYCVTGRPPQ</sequence>
<dbReference type="InterPro" id="IPR041581">
    <property type="entry name" value="Glyoxalase_6"/>
</dbReference>
<dbReference type="Pfam" id="PF18029">
    <property type="entry name" value="Glyoxalase_6"/>
    <property type="match status" value="2"/>
</dbReference>
<dbReference type="EMBL" id="BOMV01000065">
    <property type="protein sequence ID" value="GIE98779.1"/>
    <property type="molecule type" value="Genomic_DNA"/>
</dbReference>
<accession>A0A919K4T7</accession>
<dbReference type="PANTHER" id="PTHR35908">
    <property type="entry name" value="HYPOTHETICAL FUSION PROTEIN"/>
    <property type="match status" value="1"/>
</dbReference>
<dbReference type="Gene3D" id="3.10.180.10">
    <property type="entry name" value="2,3-Dihydroxybiphenyl 1,2-Dioxygenase, domain 1"/>
    <property type="match status" value="2"/>
</dbReference>
<dbReference type="CDD" id="cd06587">
    <property type="entry name" value="VOC"/>
    <property type="match status" value="1"/>
</dbReference>
<gene>
    <name evidence="2" type="ORF">Ari01nite_62440</name>
</gene>